<protein>
    <submittedName>
        <fullName evidence="2">Uncharacterized protein</fullName>
    </submittedName>
</protein>
<feature type="region of interest" description="Disordered" evidence="1">
    <location>
        <begin position="1"/>
        <end position="88"/>
    </location>
</feature>
<dbReference type="EMBL" id="AGNL01003383">
    <property type="protein sequence ID" value="EJK74779.1"/>
    <property type="molecule type" value="Genomic_DNA"/>
</dbReference>
<feature type="compositionally biased region" description="Basic and acidic residues" evidence="1">
    <location>
        <begin position="10"/>
        <end position="26"/>
    </location>
</feature>
<proteinExistence type="predicted"/>
<feature type="compositionally biased region" description="Basic and acidic residues" evidence="1">
    <location>
        <begin position="103"/>
        <end position="114"/>
    </location>
</feature>
<feature type="compositionally biased region" description="Polar residues" evidence="1">
    <location>
        <begin position="27"/>
        <end position="36"/>
    </location>
</feature>
<accession>K0TCB3</accession>
<keyword evidence="3" id="KW-1185">Reference proteome</keyword>
<gene>
    <name evidence="2" type="ORF">THAOC_03527</name>
</gene>
<comment type="caution">
    <text evidence="2">The sequence shown here is derived from an EMBL/GenBank/DDBJ whole genome shotgun (WGS) entry which is preliminary data.</text>
</comment>
<dbReference type="AlphaFoldDB" id="K0TCB3"/>
<dbReference type="Proteomes" id="UP000266841">
    <property type="component" value="Unassembled WGS sequence"/>
</dbReference>
<evidence type="ECO:0000313" key="3">
    <source>
        <dbReference type="Proteomes" id="UP000266841"/>
    </source>
</evidence>
<feature type="compositionally biased region" description="Basic residues" evidence="1">
    <location>
        <begin position="48"/>
        <end position="73"/>
    </location>
</feature>
<sequence>MQLAVGHRSGGREERLRPARQDDSTAHRSVNTTQLLSGEVVEDEGTGVHRRPAHRRVRLGEVHRRRRRTRARPLRAQDHDGRAAAPAVQLAGRGAVEAVVDHTGRGRRGRELLRRAAPRGNLARRESPGARPGGVPAIRPAGRAAGGRRPGRRAARHRREGQPVARGGRLGAQAGIDRPPGKPQVGERGGPRGRGVALDAPPPASDPRSVPRLRTPSQGLEADRLVVLRDLPLEQELGR</sequence>
<feature type="compositionally biased region" description="Low complexity" evidence="1">
    <location>
        <begin position="129"/>
        <end position="143"/>
    </location>
</feature>
<feature type="compositionally biased region" description="Basic residues" evidence="1">
    <location>
        <begin position="149"/>
        <end position="159"/>
    </location>
</feature>
<evidence type="ECO:0000256" key="1">
    <source>
        <dbReference type="SAM" id="MobiDB-lite"/>
    </source>
</evidence>
<name>K0TCB3_THAOC</name>
<feature type="region of interest" description="Disordered" evidence="1">
    <location>
        <begin position="103"/>
        <end position="222"/>
    </location>
</feature>
<evidence type="ECO:0000313" key="2">
    <source>
        <dbReference type="EMBL" id="EJK74779.1"/>
    </source>
</evidence>
<organism evidence="2 3">
    <name type="scientific">Thalassiosira oceanica</name>
    <name type="common">Marine diatom</name>
    <dbReference type="NCBI Taxonomy" id="159749"/>
    <lineage>
        <taxon>Eukaryota</taxon>
        <taxon>Sar</taxon>
        <taxon>Stramenopiles</taxon>
        <taxon>Ochrophyta</taxon>
        <taxon>Bacillariophyta</taxon>
        <taxon>Coscinodiscophyceae</taxon>
        <taxon>Thalassiosirophycidae</taxon>
        <taxon>Thalassiosirales</taxon>
        <taxon>Thalassiosiraceae</taxon>
        <taxon>Thalassiosira</taxon>
    </lineage>
</organism>
<reference evidence="2 3" key="1">
    <citation type="journal article" date="2012" name="Genome Biol.">
        <title>Genome and low-iron response of an oceanic diatom adapted to chronic iron limitation.</title>
        <authorList>
            <person name="Lommer M."/>
            <person name="Specht M."/>
            <person name="Roy A.S."/>
            <person name="Kraemer L."/>
            <person name="Andreson R."/>
            <person name="Gutowska M.A."/>
            <person name="Wolf J."/>
            <person name="Bergner S.V."/>
            <person name="Schilhabel M.B."/>
            <person name="Klostermeier U.C."/>
            <person name="Beiko R.G."/>
            <person name="Rosenstiel P."/>
            <person name="Hippler M."/>
            <person name="Laroche J."/>
        </authorList>
    </citation>
    <scope>NUCLEOTIDE SEQUENCE [LARGE SCALE GENOMIC DNA]</scope>
    <source>
        <strain evidence="2 3">CCMP1005</strain>
    </source>
</reference>